<evidence type="ECO:0000313" key="3">
    <source>
        <dbReference type="Proteomes" id="UP001218188"/>
    </source>
</evidence>
<keyword evidence="3" id="KW-1185">Reference proteome</keyword>
<reference evidence="2" key="1">
    <citation type="submission" date="2023-03" db="EMBL/GenBank/DDBJ databases">
        <title>Massive genome expansion in bonnet fungi (Mycena s.s.) driven by repeated elements and novel gene families across ecological guilds.</title>
        <authorList>
            <consortium name="Lawrence Berkeley National Laboratory"/>
            <person name="Harder C.B."/>
            <person name="Miyauchi S."/>
            <person name="Viragh M."/>
            <person name="Kuo A."/>
            <person name="Thoen E."/>
            <person name="Andreopoulos B."/>
            <person name="Lu D."/>
            <person name="Skrede I."/>
            <person name="Drula E."/>
            <person name="Henrissat B."/>
            <person name="Morin E."/>
            <person name="Kohler A."/>
            <person name="Barry K."/>
            <person name="LaButti K."/>
            <person name="Morin E."/>
            <person name="Salamov A."/>
            <person name="Lipzen A."/>
            <person name="Mereny Z."/>
            <person name="Hegedus B."/>
            <person name="Baldrian P."/>
            <person name="Stursova M."/>
            <person name="Weitz H."/>
            <person name="Taylor A."/>
            <person name="Grigoriev I.V."/>
            <person name="Nagy L.G."/>
            <person name="Martin F."/>
            <person name="Kauserud H."/>
        </authorList>
    </citation>
    <scope>NUCLEOTIDE SEQUENCE</scope>
    <source>
        <strain evidence="2">CBHHK200</strain>
    </source>
</reference>
<feature type="compositionally biased region" description="Polar residues" evidence="1">
    <location>
        <begin position="50"/>
        <end position="72"/>
    </location>
</feature>
<name>A0AAD6SKY3_9AGAR</name>
<dbReference type="EMBL" id="JARJCM010000103">
    <property type="protein sequence ID" value="KAJ7029207.1"/>
    <property type="molecule type" value="Genomic_DNA"/>
</dbReference>
<feature type="region of interest" description="Disordered" evidence="1">
    <location>
        <begin position="35"/>
        <end position="74"/>
    </location>
</feature>
<proteinExistence type="predicted"/>
<accession>A0AAD6SKY3</accession>
<sequence length="263" mass="28950">MLAGGIPNFPPTTTGAGGAYLGSSEPGMFVIDPVLATPGANRAPSDDSPGETQVLPSSDGGSPSPRISAQSKNRVRVTKNNAVYGKVEGAKRGADKFIIPRTRELRPVITDRAEATRRFMRLVTDLLERCEQVSHETGCWLYFTAQHTSAREPFLHFASPRIRREAKAEVEDITNRFNRLFLSLIAARNQETKELHKKLLAAMEKGAQVEKDLADARDAERTAIIEAEASKNELAFRDAEIAKANAELEFYKAKLRLAESKGR</sequence>
<dbReference type="AlphaFoldDB" id="A0AAD6SKY3"/>
<comment type="caution">
    <text evidence="2">The sequence shown here is derived from an EMBL/GenBank/DDBJ whole genome shotgun (WGS) entry which is preliminary data.</text>
</comment>
<gene>
    <name evidence="2" type="ORF">C8F04DRAFT_1265087</name>
</gene>
<evidence type="ECO:0000313" key="2">
    <source>
        <dbReference type="EMBL" id="KAJ7029207.1"/>
    </source>
</evidence>
<dbReference type="Proteomes" id="UP001218188">
    <property type="component" value="Unassembled WGS sequence"/>
</dbReference>
<feature type="region of interest" description="Disordered" evidence="1">
    <location>
        <begin position="1"/>
        <end position="22"/>
    </location>
</feature>
<evidence type="ECO:0000256" key="1">
    <source>
        <dbReference type="SAM" id="MobiDB-lite"/>
    </source>
</evidence>
<protein>
    <submittedName>
        <fullName evidence="2">Uncharacterized protein</fullName>
    </submittedName>
</protein>
<organism evidence="2 3">
    <name type="scientific">Mycena alexandri</name>
    <dbReference type="NCBI Taxonomy" id="1745969"/>
    <lineage>
        <taxon>Eukaryota</taxon>
        <taxon>Fungi</taxon>
        <taxon>Dikarya</taxon>
        <taxon>Basidiomycota</taxon>
        <taxon>Agaricomycotina</taxon>
        <taxon>Agaricomycetes</taxon>
        <taxon>Agaricomycetidae</taxon>
        <taxon>Agaricales</taxon>
        <taxon>Marasmiineae</taxon>
        <taxon>Mycenaceae</taxon>
        <taxon>Mycena</taxon>
    </lineage>
</organism>